<sequence length="298" mass="34360">MEIPSENYSHSLYEKPKKFIHYDFGDCNIEYNINTSDEENLQNELDKFNSMLKEKTDSFREYVSNYVMGNFKKRFSGDKDTLDFVVDDIYQDSVQAMLTRLGRVPSISAATGSADLSFYFIAVLTNKARRTCSKMIRHEKTHHVHTEGWYDETVLDPEEILINEETEKLLDESRGPILRYIFEGGEYKGKTIGESDHISKLVAKGIQEYSHIFGSKLSGVSTPTIIEDLVVNEDHILKDYPNLAKCSEEELSTLGSKMVDPTLKEPSKEWYRLRGRIDMAYSRFIQNVLKDLGDLEEK</sequence>
<protein>
    <submittedName>
        <fullName evidence="1">Uncharacterized protein</fullName>
    </submittedName>
</protein>
<accession>A0A2M7V9A6</accession>
<dbReference type="Proteomes" id="UP000231453">
    <property type="component" value="Unassembled WGS sequence"/>
</dbReference>
<evidence type="ECO:0000313" key="1">
    <source>
        <dbReference type="EMBL" id="PIZ95419.1"/>
    </source>
</evidence>
<evidence type="ECO:0000313" key="2">
    <source>
        <dbReference type="Proteomes" id="UP000231453"/>
    </source>
</evidence>
<comment type="caution">
    <text evidence="1">The sequence shown here is derived from an EMBL/GenBank/DDBJ whole genome shotgun (WGS) entry which is preliminary data.</text>
</comment>
<proteinExistence type="predicted"/>
<name>A0A2M7V9A6_9BACT</name>
<gene>
    <name evidence="1" type="ORF">COX80_04425</name>
</gene>
<organism evidence="1 2">
    <name type="scientific">Candidatus Magasanikbacteria bacterium CG_4_10_14_0_2_um_filter_33_14</name>
    <dbReference type="NCBI Taxonomy" id="1974636"/>
    <lineage>
        <taxon>Bacteria</taxon>
        <taxon>Candidatus Magasanikiibacteriota</taxon>
    </lineage>
</organism>
<dbReference type="AlphaFoldDB" id="A0A2M7V9A6"/>
<dbReference type="EMBL" id="PFPL01000053">
    <property type="protein sequence ID" value="PIZ95419.1"/>
    <property type="molecule type" value="Genomic_DNA"/>
</dbReference>
<reference evidence="2" key="1">
    <citation type="submission" date="2017-09" db="EMBL/GenBank/DDBJ databases">
        <title>Depth-based differentiation of microbial function through sediment-hosted aquifers and enrichment of novel symbionts in the deep terrestrial subsurface.</title>
        <authorList>
            <person name="Probst A.J."/>
            <person name="Ladd B."/>
            <person name="Jarett J.K."/>
            <person name="Geller-Mcgrath D.E."/>
            <person name="Sieber C.M.K."/>
            <person name="Emerson J.B."/>
            <person name="Anantharaman K."/>
            <person name="Thomas B.C."/>
            <person name="Malmstrom R."/>
            <person name="Stieglmeier M."/>
            <person name="Klingl A."/>
            <person name="Woyke T."/>
            <person name="Ryan C.M."/>
            <person name="Banfield J.F."/>
        </authorList>
    </citation>
    <scope>NUCLEOTIDE SEQUENCE [LARGE SCALE GENOMIC DNA]</scope>
</reference>